<dbReference type="SUPFAM" id="SSF51735">
    <property type="entry name" value="NAD(P)-binding Rossmann-fold domains"/>
    <property type="match status" value="1"/>
</dbReference>
<organism evidence="1">
    <name type="scientific">marine metagenome</name>
    <dbReference type="NCBI Taxonomy" id="408172"/>
    <lineage>
        <taxon>unclassified sequences</taxon>
        <taxon>metagenomes</taxon>
        <taxon>ecological metagenomes</taxon>
    </lineage>
</organism>
<protein>
    <recommendedName>
        <fullName evidence="2">Saccharopine dehydrogenase NADP binding domain-containing protein</fullName>
    </recommendedName>
</protein>
<evidence type="ECO:0000313" key="1">
    <source>
        <dbReference type="EMBL" id="SVB31748.1"/>
    </source>
</evidence>
<accession>A0A382CZX1</accession>
<dbReference type="InterPro" id="IPR051276">
    <property type="entry name" value="Saccharopine_DH-like_oxidrdct"/>
</dbReference>
<proteinExistence type="predicted"/>
<dbReference type="GO" id="GO:0009247">
    <property type="term" value="P:glycolipid biosynthetic process"/>
    <property type="evidence" value="ECO:0007669"/>
    <property type="project" value="TreeGrafter"/>
</dbReference>
<dbReference type="PANTHER" id="PTHR12286">
    <property type="entry name" value="SACCHAROPINE DEHYDROGENASE-LIKE OXIDOREDUCTASE"/>
    <property type="match status" value="1"/>
</dbReference>
<dbReference type="AlphaFoldDB" id="A0A382CZX1"/>
<reference evidence="1" key="1">
    <citation type="submission" date="2018-05" db="EMBL/GenBank/DDBJ databases">
        <authorList>
            <person name="Lanie J.A."/>
            <person name="Ng W.-L."/>
            <person name="Kazmierczak K.M."/>
            <person name="Andrzejewski T.M."/>
            <person name="Davidsen T.M."/>
            <person name="Wayne K.J."/>
            <person name="Tettelin H."/>
            <person name="Glass J.I."/>
            <person name="Rusch D."/>
            <person name="Podicherti R."/>
            <person name="Tsui H.-C.T."/>
            <person name="Winkler M.E."/>
        </authorList>
    </citation>
    <scope>NUCLEOTIDE SEQUENCE</scope>
</reference>
<evidence type="ECO:0008006" key="2">
    <source>
        <dbReference type="Google" id="ProtNLM"/>
    </source>
</evidence>
<gene>
    <name evidence="1" type="ORF">METZ01_LOCUS184602</name>
</gene>
<dbReference type="PANTHER" id="PTHR12286:SF5">
    <property type="entry name" value="SACCHAROPINE DEHYDROGENASE-LIKE OXIDOREDUCTASE"/>
    <property type="match status" value="1"/>
</dbReference>
<dbReference type="EMBL" id="UINC01036972">
    <property type="protein sequence ID" value="SVB31748.1"/>
    <property type="molecule type" value="Genomic_DNA"/>
</dbReference>
<dbReference type="Gene3D" id="3.40.50.720">
    <property type="entry name" value="NAD(P)-binding Rossmann-like Domain"/>
    <property type="match status" value="1"/>
</dbReference>
<feature type="non-terminal residue" evidence="1">
    <location>
        <position position="1"/>
    </location>
</feature>
<sequence length="398" mass="43528">VNEYTEPNISWAMAARSESKLSNLKDELGNKAQNVPILIADSFNQDSLQVLCDRAEVIISTVGPYALYGELLVKLCALSGTDYCDLTGEAQWIKRMVERYENEARASGARIVHSCGFDSIPSDLGVKFLQDLAQEHFGAYCNHVKMRVKATKGGASGGTIASALNLVQEAAKEPSLRQELKDPYSICPLGHSFKARQKTVAVEYDEDFNSWVGPFLMAAINQRIVLRTNALLSRPYNPDFTYDEGTLTGDGRKGEKRAKRLSTVSSIGMVGVSLPPIRWLATRFFLPKPGEGPSLEQQDKGFFDLRFFGSNDQGGKIIVKVTGDKDPGYGATAKMLAQAGISLCRDVDKGSLPGGFWTPASVFGARLFERLQAHAGMTFEALSVLNPQSQHDNVTDMN</sequence>
<name>A0A382CZX1_9ZZZZ</name>
<dbReference type="InterPro" id="IPR036291">
    <property type="entry name" value="NAD(P)-bd_dom_sf"/>
</dbReference>
<dbReference type="GO" id="GO:0005886">
    <property type="term" value="C:plasma membrane"/>
    <property type="evidence" value="ECO:0007669"/>
    <property type="project" value="TreeGrafter"/>
</dbReference>